<dbReference type="AlphaFoldDB" id="A0AAD4R7R3"/>
<dbReference type="Gene3D" id="1.10.357.40">
    <property type="entry name" value="YbiA-like"/>
    <property type="match status" value="3"/>
</dbReference>
<dbReference type="EMBL" id="JAKKPZ010000011">
    <property type="protein sequence ID" value="KAI1715658.1"/>
    <property type="molecule type" value="Genomic_DNA"/>
</dbReference>
<protein>
    <recommendedName>
        <fullName evidence="2">NADAR domain-containing protein</fullName>
    </recommendedName>
</protein>
<feature type="compositionally biased region" description="Pro residues" evidence="1">
    <location>
        <begin position="912"/>
        <end position="928"/>
    </location>
</feature>
<dbReference type="CDD" id="cd15457">
    <property type="entry name" value="NADAR"/>
    <property type="match status" value="1"/>
</dbReference>
<evidence type="ECO:0000259" key="2">
    <source>
        <dbReference type="Pfam" id="PF08719"/>
    </source>
</evidence>
<dbReference type="InterPro" id="IPR012816">
    <property type="entry name" value="NADAR"/>
</dbReference>
<gene>
    <name evidence="3" type="ORF">DdX_07982</name>
</gene>
<feature type="region of interest" description="Disordered" evidence="1">
    <location>
        <begin position="778"/>
        <end position="969"/>
    </location>
</feature>
<feature type="compositionally biased region" description="Basic and acidic residues" evidence="1">
    <location>
        <begin position="778"/>
        <end position="789"/>
    </location>
</feature>
<dbReference type="Proteomes" id="UP001201812">
    <property type="component" value="Unassembled WGS sequence"/>
</dbReference>
<dbReference type="Pfam" id="PF08719">
    <property type="entry name" value="NADAR"/>
    <property type="match status" value="1"/>
</dbReference>
<feature type="compositionally biased region" description="Acidic residues" evidence="1">
    <location>
        <begin position="955"/>
        <end position="969"/>
    </location>
</feature>
<comment type="caution">
    <text evidence="3">The sequence shown here is derived from an EMBL/GenBank/DDBJ whole genome shotgun (WGS) entry which is preliminary data.</text>
</comment>
<reference evidence="3" key="1">
    <citation type="submission" date="2022-01" db="EMBL/GenBank/DDBJ databases">
        <title>Genome Sequence Resource for Two Populations of Ditylenchus destructor, the Migratory Endoparasitic Phytonematode.</title>
        <authorList>
            <person name="Zhang H."/>
            <person name="Lin R."/>
            <person name="Xie B."/>
        </authorList>
    </citation>
    <scope>NUCLEOTIDE SEQUENCE</scope>
    <source>
        <strain evidence="3">BazhouSP</strain>
    </source>
</reference>
<evidence type="ECO:0000313" key="4">
    <source>
        <dbReference type="Proteomes" id="UP001201812"/>
    </source>
</evidence>
<feature type="region of interest" description="Disordered" evidence="1">
    <location>
        <begin position="754"/>
        <end position="773"/>
    </location>
</feature>
<feature type="compositionally biased region" description="Basic and acidic residues" evidence="1">
    <location>
        <begin position="763"/>
        <end position="773"/>
    </location>
</feature>
<sequence>MEEGKIVLVGNETDILHCGFSFPLSEGGKRYPSADHYAHSMILSQLGLDEVHILDLLATSSSEVPLYARKLLEENMPAGHDMNSLAQYLHTSRQSYTMLGLRLRAEQDKRFRQSLMETNDALLIVCDRRDNELGVGMDEEEFVAYARRYHANAEKISQWMHDERARPREVGQNQLGFFLMWLRYEIKEKERSKWLTTNEVTACGISTDQDDKPIEISVSDFVIALQGIFQPLSNYYAMNFEIKGDNYRSVEHYAYQRLFESLKLSYPDVMKIRTTVKPVEVSKAAKRIFKTLNMDQAELEHRVAKLDRWRQSAMKHKISKNEYLQKLLLSTGHAILIETAPEGDPQWSICTDEFEIQHLITKKYVTPQVLIDWMCGRAEVPLAVSHLGGNKTGLLLMELRTKFASNVTHRIPLVAPLTSNVIRSGVSNHMICFTPESVLHPFYPVKVRLTPDAEPLPSPVHIVAQAAIRFLNIKPEDAEWIMEAELGPECWHRLHYTITEHLMLPSEKIQQWYMDERQKALKYAMQHQFEQNPSLLRILLDTTDALLISCARFSSTEAELNIGMRERDLRLWLSQVRTDSKSLIDLCVRPMAFRPPYFGGNRLGLILMELRRDFILKGIFPQQLPEMTITVDATLGSDSPMENYVPHQEFDVLSPFNYNALWANPFLLMAKQQTEENQAEMWAKAISQKSAPMLLSAEEPLLNEMFEELLGISKITREERTQPADLVQDLAPEVSKAVFFKLSAFLRTRLTDDEETQRLISKKSRESNRMQEIRRAVERSREHLTRDKSQPVQPSDSAHHRLPQQTVKANSPPRAQPSRPFSGSKTSNSAAPPDPGPMAGGKIPSLLSDITPSRFEKNDNQQNRYVSGDRNRYGDNRWNRGRQQQGQMQNRRRSPSPGYRRRAPQRVAGGPISPPRSSAPPVEQPPSSKPSAQAPEKVKNEQPPAPKKPKRVVDESELSEGEILSDEDE</sequence>
<feature type="compositionally biased region" description="Polar residues" evidence="1">
    <location>
        <begin position="819"/>
        <end position="829"/>
    </location>
</feature>
<accession>A0AAD4R7R3</accession>
<dbReference type="SUPFAM" id="SSF143990">
    <property type="entry name" value="YbiA-like"/>
    <property type="match status" value="3"/>
</dbReference>
<proteinExistence type="predicted"/>
<evidence type="ECO:0000313" key="3">
    <source>
        <dbReference type="EMBL" id="KAI1715658.1"/>
    </source>
</evidence>
<dbReference type="InterPro" id="IPR037238">
    <property type="entry name" value="YbiA-like_sf"/>
</dbReference>
<keyword evidence="4" id="KW-1185">Reference proteome</keyword>
<evidence type="ECO:0000256" key="1">
    <source>
        <dbReference type="SAM" id="MobiDB-lite"/>
    </source>
</evidence>
<feature type="compositionally biased region" description="Basic residues" evidence="1">
    <location>
        <begin position="890"/>
        <end position="904"/>
    </location>
</feature>
<organism evidence="3 4">
    <name type="scientific">Ditylenchus destructor</name>
    <dbReference type="NCBI Taxonomy" id="166010"/>
    <lineage>
        <taxon>Eukaryota</taxon>
        <taxon>Metazoa</taxon>
        <taxon>Ecdysozoa</taxon>
        <taxon>Nematoda</taxon>
        <taxon>Chromadorea</taxon>
        <taxon>Rhabditida</taxon>
        <taxon>Tylenchina</taxon>
        <taxon>Tylenchomorpha</taxon>
        <taxon>Sphaerularioidea</taxon>
        <taxon>Anguinidae</taxon>
        <taxon>Anguininae</taxon>
        <taxon>Ditylenchus</taxon>
    </lineage>
</organism>
<feature type="domain" description="NADAR" evidence="2">
    <location>
        <begin position="230"/>
        <end position="402"/>
    </location>
</feature>
<name>A0AAD4R7R3_9BILA</name>
<feature type="compositionally biased region" description="Basic and acidic residues" evidence="1">
    <location>
        <begin position="867"/>
        <end position="878"/>
    </location>
</feature>